<dbReference type="HOGENOM" id="CLU_327296_0_0_10"/>
<evidence type="ECO:0000256" key="2">
    <source>
        <dbReference type="ARBA" id="ARBA00004752"/>
    </source>
</evidence>
<reference evidence="19 20" key="1">
    <citation type="journal article" date="2010" name="ISME J.">
        <title>Fine-scale evolution: genomic, phenotypic and ecological differentiation in two coexisting Salinibacter ruber strains.</title>
        <authorList>
            <person name="Pena A."/>
            <person name="Teeling H."/>
            <person name="Huerta-Cepas J."/>
            <person name="Santos F."/>
            <person name="Yarza P."/>
            <person name="Brito-Echeverria J."/>
            <person name="Lucio M."/>
            <person name="Schmitt-Kopplin P."/>
            <person name="Meseguer I."/>
            <person name="Schenowitz C."/>
            <person name="Dossat C."/>
            <person name="Barbe V."/>
            <person name="Dopazo J."/>
            <person name="Rossello-Mora R."/>
            <person name="Schuler M."/>
            <person name="Glockner F.O."/>
            <person name="Amann R."/>
            <person name="Gabaldon T."/>
            <person name="Anton J."/>
        </authorList>
    </citation>
    <scope>NUCLEOTIDE SEQUENCE [LARGE SCALE GENOMIC DNA]</scope>
    <source>
        <strain evidence="19 20">M8</strain>
    </source>
</reference>
<evidence type="ECO:0000256" key="5">
    <source>
        <dbReference type="ARBA" id="ARBA00022598"/>
    </source>
</evidence>
<dbReference type="GO" id="GO:0008763">
    <property type="term" value="F:UDP-N-acetylmuramate-L-alanine ligase activity"/>
    <property type="evidence" value="ECO:0007669"/>
    <property type="project" value="UniProtKB-UniRule"/>
</dbReference>
<feature type="region of interest" description="Disordered" evidence="15">
    <location>
        <begin position="93"/>
        <end position="372"/>
    </location>
</feature>
<dbReference type="InterPro" id="IPR005758">
    <property type="entry name" value="UDP-N-AcMur_Ala_ligase_MurC"/>
</dbReference>
<dbReference type="Gene3D" id="3.90.190.20">
    <property type="entry name" value="Mur ligase, C-terminal domain"/>
    <property type="match status" value="1"/>
</dbReference>
<keyword evidence="12 14" id="KW-0961">Cell wall biogenesis/degradation</keyword>
<organism evidence="19 20">
    <name type="scientific">Salinibacter ruber (strain M8)</name>
    <dbReference type="NCBI Taxonomy" id="761659"/>
    <lineage>
        <taxon>Bacteria</taxon>
        <taxon>Pseudomonadati</taxon>
        <taxon>Rhodothermota</taxon>
        <taxon>Rhodothermia</taxon>
        <taxon>Rhodothermales</taxon>
        <taxon>Salinibacteraceae</taxon>
        <taxon>Salinibacter</taxon>
    </lineage>
</organism>
<sequence>MISFVTDEHARSAHTDGGWWHWGTRVPGHRHCRRGAGPPSGRPDRVCGHAGPARSAGRAGGGVCPPPDYGAGPSATGRGVQPAAAVPCGAGPGAELAPRGGHRAGRGGGHGRVRGRPGADGGVAAWTAPPDTGAERLRGPHEPGARAACAAHPPRLSRGEGLGARRARGGERKPHAPVVAGRRSRRGPGGLQRPGGRACAVGHGGVAGQCRDQRGDPADPGSPAGRGRRVRGLADGNPVLRRPDGGPRRAPATSRRRVHRPDGTRLRRGRPRGVPGGGAHLQRADGHGHARGARALAQCDGRPSDQERTEPGTGRRRRLAGRGGPRRAPGDGAARPARQFRPARPDGRGRPRPGPPRRRGDDCPRRARPCRPLPHELIPIRSRRPVGICPGPAEPPTRPTRTDAMAELRTQPALGRIRQVHMVGIGGIGMSSIAEVLLNRGYTVTGSDLERSDVTERLEAEGATIHEGHAAEQVGTADVVVYSSAVDPDENPETREAERRRISLIPRAEMLGELIRMKFGVGVAGTHGKTTTTSMAGLVVAEGGFDPTVIVGGKVTAFGSNAITGEGDVLVIEADEYDRTFLRLTPSLAVITSIEEDHLDVYEDLAAIQAAFTQYANSVPFFGAAILCLDDPNVQAIVGDVERRVVTYGTTRQAEVRGENVRREGMTTRFDVVVRGERLGTIELHVPGMHNVRNALAAVAVGQELEISFERVRDGLGTFTGVRRRFEKKGEVGGITVLDDYAHHPTEIEATLDAAHQGFPDRRVVAVFQPHMYSRTQNFMDEFARSFFNADMLVLTDVYGAREAPIEGVTGGRLAERAEQFGHRAVHYVPEKTDLPGRLQELVGPGDVVLMLGAGDIWRASEAFVELLENNGGTAIERD</sequence>
<keyword evidence="4 14" id="KW-0963">Cytoplasm</keyword>
<dbReference type="GO" id="GO:0071555">
    <property type="term" value="P:cell wall organization"/>
    <property type="evidence" value="ECO:0007669"/>
    <property type="project" value="UniProtKB-KW"/>
</dbReference>
<dbReference type="Proteomes" id="UP000000933">
    <property type="component" value="Chromosome"/>
</dbReference>
<evidence type="ECO:0000256" key="6">
    <source>
        <dbReference type="ARBA" id="ARBA00022618"/>
    </source>
</evidence>
<evidence type="ECO:0000259" key="18">
    <source>
        <dbReference type="Pfam" id="PF08245"/>
    </source>
</evidence>
<reference evidence="20" key="2">
    <citation type="submission" date="2010-04" db="EMBL/GenBank/DDBJ databases">
        <title>Genome sequence of Salinibacter ruber M8.</title>
        <authorList>
            <consortium name="Genoscope"/>
        </authorList>
    </citation>
    <scope>NUCLEOTIDE SEQUENCE [LARGE SCALE GENOMIC DNA]</scope>
    <source>
        <strain evidence="20">M8</strain>
    </source>
</reference>
<evidence type="ECO:0000256" key="1">
    <source>
        <dbReference type="ARBA" id="ARBA00004496"/>
    </source>
</evidence>
<name>D5H6B2_SALRM</name>
<feature type="compositionally biased region" description="Basic and acidic residues" evidence="15">
    <location>
        <begin position="133"/>
        <end position="144"/>
    </location>
</feature>
<dbReference type="Pfam" id="PF01225">
    <property type="entry name" value="Mur_ligase"/>
    <property type="match status" value="1"/>
</dbReference>
<comment type="function">
    <text evidence="14">Cell wall formation.</text>
</comment>
<keyword evidence="7 14" id="KW-0547">Nucleotide-binding</keyword>
<dbReference type="EC" id="6.3.2.8" evidence="3 14"/>
<evidence type="ECO:0000256" key="4">
    <source>
        <dbReference type="ARBA" id="ARBA00022490"/>
    </source>
</evidence>
<keyword evidence="5 14" id="KW-0436">Ligase</keyword>
<comment type="similarity">
    <text evidence="14">Belongs to the MurCDEF family.</text>
</comment>
<feature type="compositionally biased region" description="Basic residues" evidence="15">
    <location>
        <begin position="100"/>
        <end position="115"/>
    </location>
</feature>
<feature type="region of interest" description="Disordered" evidence="15">
    <location>
        <begin position="32"/>
        <end position="64"/>
    </location>
</feature>
<gene>
    <name evidence="14 19" type="primary">murC</name>
    <name evidence="19" type="ordered locus">SRM_00646</name>
</gene>
<dbReference type="PATRIC" id="fig|761659.10.peg.725"/>
<dbReference type="SUPFAM" id="SSF53623">
    <property type="entry name" value="MurD-like peptide ligases, catalytic domain"/>
    <property type="match status" value="1"/>
</dbReference>
<evidence type="ECO:0000256" key="11">
    <source>
        <dbReference type="ARBA" id="ARBA00023306"/>
    </source>
</evidence>
<dbReference type="AlphaFoldDB" id="D5H6B2"/>
<feature type="domain" description="Mur ligase central" evidence="18">
    <location>
        <begin position="523"/>
        <end position="701"/>
    </location>
</feature>
<feature type="compositionally biased region" description="Low complexity" evidence="15">
    <location>
        <begin position="48"/>
        <end position="57"/>
    </location>
</feature>
<dbReference type="InterPro" id="IPR036565">
    <property type="entry name" value="Mur-like_cat_sf"/>
</dbReference>
<evidence type="ECO:0000256" key="15">
    <source>
        <dbReference type="SAM" id="MobiDB-lite"/>
    </source>
</evidence>
<dbReference type="PANTHER" id="PTHR43445:SF3">
    <property type="entry name" value="UDP-N-ACETYLMURAMATE--L-ALANINE LIGASE"/>
    <property type="match status" value="1"/>
</dbReference>
<dbReference type="GO" id="GO:0051301">
    <property type="term" value="P:cell division"/>
    <property type="evidence" value="ECO:0007669"/>
    <property type="project" value="UniProtKB-KW"/>
</dbReference>
<dbReference type="EMBL" id="FP565814">
    <property type="protein sequence ID" value="CBH23567.1"/>
    <property type="molecule type" value="Genomic_DNA"/>
</dbReference>
<dbReference type="InterPro" id="IPR004101">
    <property type="entry name" value="Mur_ligase_C"/>
</dbReference>
<evidence type="ECO:0000313" key="20">
    <source>
        <dbReference type="Proteomes" id="UP000000933"/>
    </source>
</evidence>
<comment type="subcellular location">
    <subcellularLocation>
        <location evidence="1 14">Cytoplasm</location>
    </subcellularLocation>
</comment>
<keyword evidence="8 14" id="KW-0067">ATP-binding</keyword>
<evidence type="ECO:0000256" key="13">
    <source>
        <dbReference type="ARBA" id="ARBA00047833"/>
    </source>
</evidence>
<dbReference type="Pfam" id="PF08245">
    <property type="entry name" value="Mur_ligase_M"/>
    <property type="match status" value="1"/>
</dbReference>
<proteinExistence type="inferred from homology"/>
<protein>
    <recommendedName>
        <fullName evidence="3 14">UDP-N-acetylmuramate--L-alanine ligase</fullName>
        <ecNumber evidence="3 14">6.3.2.8</ecNumber>
    </recommendedName>
    <alternativeName>
        <fullName evidence="14">UDP-N-acetylmuramoyl-L-alanine synthetase</fullName>
    </alternativeName>
</protein>
<dbReference type="NCBIfam" id="TIGR01082">
    <property type="entry name" value="murC"/>
    <property type="match status" value="1"/>
</dbReference>
<keyword evidence="10 14" id="KW-0573">Peptidoglycan synthesis</keyword>
<keyword evidence="9 14" id="KW-0133">Cell shape</keyword>
<evidence type="ECO:0000256" key="12">
    <source>
        <dbReference type="ARBA" id="ARBA00023316"/>
    </source>
</evidence>
<feature type="binding site" evidence="14">
    <location>
        <begin position="525"/>
        <end position="531"/>
    </location>
    <ligand>
        <name>ATP</name>
        <dbReference type="ChEBI" id="CHEBI:30616"/>
    </ligand>
</feature>
<dbReference type="PANTHER" id="PTHR43445">
    <property type="entry name" value="UDP-N-ACETYLMURAMATE--L-ALANINE LIGASE-RELATED"/>
    <property type="match status" value="1"/>
</dbReference>
<dbReference type="GO" id="GO:0005524">
    <property type="term" value="F:ATP binding"/>
    <property type="evidence" value="ECO:0007669"/>
    <property type="project" value="UniProtKB-UniRule"/>
</dbReference>
<dbReference type="InterPro" id="IPR000713">
    <property type="entry name" value="Mur_ligase_N"/>
</dbReference>
<feature type="domain" description="Mur ligase N-terminal catalytic" evidence="16">
    <location>
        <begin position="420"/>
        <end position="517"/>
    </location>
</feature>
<dbReference type="KEGG" id="srm:SRM_00646"/>
<evidence type="ECO:0000259" key="16">
    <source>
        <dbReference type="Pfam" id="PF01225"/>
    </source>
</evidence>
<evidence type="ECO:0000313" key="19">
    <source>
        <dbReference type="EMBL" id="CBH23567.1"/>
    </source>
</evidence>
<dbReference type="Gene3D" id="3.40.1190.10">
    <property type="entry name" value="Mur-like, catalytic domain"/>
    <property type="match status" value="1"/>
</dbReference>
<dbReference type="GO" id="GO:0008360">
    <property type="term" value="P:regulation of cell shape"/>
    <property type="evidence" value="ECO:0007669"/>
    <property type="project" value="UniProtKB-KW"/>
</dbReference>
<feature type="compositionally biased region" description="Low complexity" evidence="15">
    <location>
        <begin position="326"/>
        <end position="342"/>
    </location>
</feature>
<evidence type="ECO:0000256" key="14">
    <source>
        <dbReference type="HAMAP-Rule" id="MF_00046"/>
    </source>
</evidence>
<dbReference type="InterPro" id="IPR013221">
    <property type="entry name" value="Mur_ligase_cen"/>
</dbReference>
<evidence type="ECO:0000256" key="9">
    <source>
        <dbReference type="ARBA" id="ARBA00022960"/>
    </source>
</evidence>
<keyword evidence="11 14" id="KW-0131">Cell cycle</keyword>
<dbReference type="GO" id="GO:0005737">
    <property type="term" value="C:cytoplasm"/>
    <property type="evidence" value="ECO:0007669"/>
    <property type="project" value="UniProtKB-SubCell"/>
</dbReference>
<dbReference type="Gene3D" id="3.40.50.720">
    <property type="entry name" value="NAD(P)-binding Rossmann-like Domain"/>
    <property type="match status" value="1"/>
</dbReference>
<evidence type="ECO:0000256" key="7">
    <source>
        <dbReference type="ARBA" id="ARBA00022741"/>
    </source>
</evidence>
<evidence type="ECO:0000256" key="3">
    <source>
        <dbReference type="ARBA" id="ARBA00012211"/>
    </source>
</evidence>
<dbReference type="GO" id="GO:0009252">
    <property type="term" value="P:peptidoglycan biosynthetic process"/>
    <property type="evidence" value="ECO:0007669"/>
    <property type="project" value="UniProtKB-UniRule"/>
</dbReference>
<accession>D5H6B2</accession>
<comment type="catalytic activity">
    <reaction evidence="13 14">
        <text>UDP-N-acetyl-alpha-D-muramate + L-alanine + ATP = UDP-N-acetyl-alpha-D-muramoyl-L-alanine + ADP + phosphate + H(+)</text>
        <dbReference type="Rhea" id="RHEA:23372"/>
        <dbReference type="ChEBI" id="CHEBI:15378"/>
        <dbReference type="ChEBI" id="CHEBI:30616"/>
        <dbReference type="ChEBI" id="CHEBI:43474"/>
        <dbReference type="ChEBI" id="CHEBI:57972"/>
        <dbReference type="ChEBI" id="CHEBI:70757"/>
        <dbReference type="ChEBI" id="CHEBI:83898"/>
        <dbReference type="ChEBI" id="CHEBI:456216"/>
        <dbReference type="EC" id="6.3.2.8"/>
    </reaction>
</comment>
<dbReference type="Pfam" id="PF02875">
    <property type="entry name" value="Mur_ligase_C"/>
    <property type="match status" value="1"/>
</dbReference>
<dbReference type="UniPathway" id="UPA00219"/>
<feature type="domain" description="Mur ligase C-terminal" evidence="17">
    <location>
        <begin position="724"/>
        <end position="855"/>
    </location>
</feature>
<dbReference type="HAMAP" id="MF_00046">
    <property type="entry name" value="MurC"/>
    <property type="match status" value="1"/>
</dbReference>
<comment type="pathway">
    <text evidence="2 14">Cell wall biogenesis; peptidoglycan biosynthesis.</text>
</comment>
<dbReference type="InterPro" id="IPR050061">
    <property type="entry name" value="MurCDEF_pg_biosynth"/>
</dbReference>
<evidence type="ECO:0000259" key="17">
    <source>
        <dbReference type="Pfam" id="PF02875"/>
    </source>
</evidence>
<evidence type="ECO:0000256" key="10">
    <source>
        <dbReference type="ARBA" id="ARBA00022984"/>
    </source>
</evidence>
<evidence type="ECO:0000256" key="8">
    <source>
        <dbReference type="ARBA" id="ARBA00022840"/>
    </source>
</evidence>
<dbReference type="SUPFAM" id="SSF51984">
    <property type="entry name" value="MurCD N-terminal domain"/>
    <property type="match status" value="1"/>
</dbReference>
<dbReference type="SUPFAM" id="SSF53244">
    <property type="entry name" value="MurD-like peptide ligases, peptide-binding domain"/>
    <property type="match status" value="1"/>
</dbReference>
<keyword evidence="6 14" id="KW-0132">Cell division</keyword>
<dbReference type="InterPro" id="IPR036615">
    <property type="entry name" value="Mur_ligase_C_dom_sf"/>
</dbReference>